<dbReference type="SUPFAM" id="SSF53335">
    <property type="entry name" value="S-adenosyl-L-methionine-dependent methyltransferases"/>
    <property type="match status" value="1"/>
</dbReference>
<keyword evidence="2" id="KW-1185">Reference proteome</keyword>
<dbReference type="GO" id="GO:0008168">
    <property type="term" value="F:methyltransferase activity"/>
    <property type="evidence" value="ECO:0007669"/>
    <property type="project" value="UniProtKB-KW"/>
</dbReference>
<evidence type="ECO:0000313" key="1">
    <source>
        <dbReference type="EMBL" id="RDU64550.1"/>
    </source>
</evidence>
<dbReference type="Proteomes" id="UP000256650">
    <property type="component" value="Unassembled WGS sequence"/>
</dbReference>
<sequence length="145" mass="16870">MMNKPILDVCCGFRHFYADKENPNVLFCDKREEVNPNQILDFTNLPFLDERFSLVIFDPPHIAPNRGSQKSFMVQKYGKLSPNYKEDLAKGFLECMRVLKPNGTLIFKWSEAHISLKSILECFPQSPILMQKSSKTSHFCVFFKQ</sequence>
<comment type="caution">
    <text evidence="1">The sequence shown here is derived from an EMBL/GenBank/DDBJ whole genome shotgun (WGS) entry which is preliminary data.</text>
</comment>
<keyword evidence="1" id="KW-0808">Transferase</keyword>
<reference evidence="1 2" key="1">
    <citation type="submission" date="2018-04" db="EMBL/GenBank/DDBJ databases">
        <title>Novel Campyloabacter and Helicobacter Species and Strains.</title>
        <authorList>
            <person name="Mannion A.J."/>
            <person name="Shen Z."/>
            <person name="Fox J.G."/>
        </authorList>
    </citation>
    <scope>NUCLEOTIDE SEQUENCE [LARGE SCALE GENOMIC DNA]</scope>
    <source>
        <strain evidence="1 2">MIT 99-5101</strain>
    </source>
</reference>
<protein>
    <submittedName>
        <fullName evidence="1">SAM-dependent methyltransferase</fullName>
    </submittedName>
</protein>
<dbReference type="AlphaFoldDB" id="A0A3D8IHJ7"/>
<proteinExistence type="predicted"/>
<dbReference type="GO" id="GO:0032259">
    <property type="term" value="P:methylation"/>
    <property type="evidence" value="ECO:0007669"/>
    <property type="project" value="UniProtKB-KW"/>
</dbReference>
<accession>A0A3D8IHJ7</accession>
<name>A0A3D8IHJ7_9HELI</name>
<gene>
    <name evidence="1" type="ORF">CQA43_01780</name>
</gene>
<evidence type="ECO:0000313" key="2">
    <source>
        <dbReference type="Proteomes" id="UP000256650"/>
    </source>
</evidence>
<dbReference type="Gene3D" id="3.40.50.150">
    <property type="entry name" value="Vaccinia Virus protein VP39"/>
    <property type="match status" value="1"/>
</dbReference>
<dbReference type="EMBL" id="NXLS01000001">
    <property type="protein sequence ID" value="RDU64550.1"/>
    <property type="molecule type" value="Genomic_DNA"/>
</dbReference>
<dbReference type="OrthoDB" id="9811747at2"/>
<keyword evidence="1" id="KW-0489">Methyltransferase</keyword>
<organism evidence="1 2">
    <name type="scientific">Helicobacter ganmani</name>
    <dbReference type="NCBI Taxonomy" id="60246"/>
    <lineage>
        <taxon>Bacteria</taxon>
        <taxon>Pseudomonadati</taxon>
        <taxon>Campylobacterota</taxon>
        <taxon>Epsilonproteobacteria</taxon>
        <taxon>Campylobacterales</taxon>
        <taxon>Helicobacteraceae</taxon>
        <taxon>Helicobacter</taxon>
    </lineage>
</organism>
<dbReference type="InterPro" id="IPR029063">
    <property type="entry name" value="SAM-dependent_MTases_sf"/>
</dbReference>